<dbReference type="EMBL" id="JAFBCF010000001">
    <property type="protein sequence ID" value="MBM7798497.1"/>
    <property type="molecule type" value="Genomic_DNA"/>
</dbReference>
<feature type="domain" description="Glycosyltransferase 2-like" evidence="6">
    <location>
        <begin position="30"/>
        <end position="155"/>
    </location>
</feature>
<comment type="pathway">
    <text evidence="1">Cell wall biogenesis; cell wall polysaccharide biosynthesis.</text>
</comment>
<protein>
    <submittedName>
        <fullName evidence="7">GT2 family glycosyltransferase</fullName>
    </submittedName>
</protein>
<evidence type="ECO:0000256" key="1">
    <source>
        <dbReference type="ARBA" id="ARBA00004776"/>
    </source>
</evidence>
<proteinExistence type="inferred from homology"/>
<gene>
    <name evidence="7" type="ORF">JOE57_001418</name>
</gene>
<evidence type="ECO:0000256" key="5">
    <source>
        <dbReference type="SAM" id="MobiDB-lite"/>
    </source>
</evidence>
<comment type="caution">
    <text evidence="7">The sequence shown here is derived from an EMBL/GenBank/DDBJ whole genome shotgun (WGS) entry which is preliminary data.</text>
</comment>
<reference evidence="7 8" key="1">
    <citation type="submission" date="2021-01" db="EMBL/GenBank/DDBJ databases">
        <title>Sequencing the genomes of 1000 actinobacteria strains.</title>
        <authorList>
            <person name="Klenk H.-P."/>
        </authorList>
    </citation>
    <scope>NUCLEOTIDE SEQUENCE [LARGE SCALE GENOMIC DNA]</scope>
    <source>
        <strain evidence="7 8">DSM 18662</strain>
    </source>
</reference>
<keyword evidence="3" id="KW-0328">Glycosyltransferase</keyword>
<dbReference type="PANTHER" id="PTHR43179">
    <property type="entry name" value="RHAMNOSYLTRANSFERASE WBBL"/>
    <property type="match status" value="1"/>
</dbReference>
<evidence type="ECO:0000256" key="2">
    <source>
        <dbReference type="ARBA" id="ARBA00006739"/>
    </source>
</evidence>
<sequence>MTPEQAAHQAWRVEAGSPPDSTDLTHERVTVVVVMYNSGPLLADFVTSLEEGLAGVEFELVAVDNASPDDSAEIMETIAPSATIVRAQRNGGYAAGINLGVAAAGPHTAILVVNSDVRLGRNCVAQLLTRLRRPGVGIAVPRLVDGEGQVIDSMRREPSVFRAFCDAIIGAERAGRRALGEVITDRRQYEQEQTTDWAEGSTQLISAECWRVCGPWDESFFLYSEETEYDLRARDLGFSTIFVPSAGAIHLEGGSGISDTLWSLQVVNRVRFYRRRHGRLATVMFWLATFVRESTRAALGRQNSRAAARALMTPRYLRATAGPGSVRSKEGQEE</sequence>
<dbReference type="InterPro" id="IPR001173">
    <property type="entry name" value="Glyco_trans_2-like"/>
</dbReference>
<dbReference type="PANTHER" id="PTHR43179:SF12">
    <property type="entry name" value="GALACTOFURANOSYLTRANSFERASE GLFT2"/>
    <property type="match status" value="1"/>
</dbReference>
<dbReference type="Pfam" id="PF00535">
    <property type="entry name" value="Glycos_transf_2"/>
    <property type="match status" value="1"/>
</dbReference>
<dbReference type="InterPro" id="IPR029044">
    <property type="entry name" value="Nucleotide-diphossugar_trans"/>
</dbReference>
<evidence type="ECO:0000256" key="3">
    <source>
        <dbReference type="ARBA" id="ARBA00022676"/>
    </source>
</evidence>
<evidence type="ECO:0000256" key="4">
    <source>
        <dbReference type="ARBA" id="ARBA00022679"/>
    </source>
</evidence>
<comment type="similarity">
    <text evidence="2">Belongs to the glycosyltransferase 2 family.</text>
</comment>
<dbReference type="SUPFAM" id="SSF53448">
    <property type="entry name" value="Nucleotide-diphospho-sugar transferases"/>
    <property type="match status" value="1"/>
</dbReference>
<organism evidence="7 8">
    <name type="scientific">Microlunatus panaciterrae</name>
    <dbReference type="NCBI Taxonomy" id="400768"/>
    <lineage>
        <taxon>Bacteria</taxon>
        <taxon>Bacillati</taxon>
        <taxon>Actinomycetota</taxon>
        <taxon>Actinomycetes</taxon>
        <taxon>Propionibacteriales</taxon>
        <taxon>Propionibacteriaceae</taxon>
        <taxon>Microlunatus</taxon>
    </lineage>
</organism>
<dbReference type="RefSeq" id="WP_204917027.1">
    <property type="nucleotide sequence ID" value="NZ_BAAAQP010000008.1"/>
</dbReference>
<dbReference type="Proteomes" id="UP000704762">
    <property type="component" value="Unassembled WGS sequence"/>
</dbReference>
<evidence type="ECO:0000313" key="7">
    <source>
        <dbReference type="EMBL" id="MBM7798497.1"/>
    </source>
</evidence>
<keyword evidence="4" id="KW-0808">Transferase</keyword>
<evidence type="ECO:0000313" key="8">
    <source>
        <dbReference type="Proteomes" id="UP000704762"/>
    </source>
</evidence>
<evidence type="ECO:0000259" key="6">
    <source>
        <dbReference type="Pfam" id="PF00535"/>
    </source>
</evidence>
<accession>A0ABS2RHR2</accession>
<feature type="region of interest" description="Disordered" evidence="5">
    <location>
        <begin position="1"/>
        <end position="23"/>
    </location>
</feature>
<keyword evidence="8" id="KW-1185">Reference proteome</keyword>
<dbReference type="Gene3D" id="3.90.550.10">
    <property type="entry name" value="Spore Coat Polysaccharide Biosynthesis Protein SpsA, Chain A"/>
    <property type="match status" value="1"/>
</dbReference>
<name>A0ABS2RHR2_9ACTN</name>